<keyword evidence="5 7" id="KW-1133">Transmembrane helix</keyword>
<evidence type="ECO:0000256" key="4">
    <source>
        <dbReference type="ARBA" id="ARBA00022692"/>
    </source>
</evidence>
<dbReference type="EMBL" id="CP025430">
    <property type="protein sequence ID" value="AUH64535.1"/>
    <property type="molecule type" value="Genomic_DNA"/>
</dbReference>
<dbReference type="AlphaFoldDB" id="A0A2H5EZ09"/>
<dbReference type="OrthoDB" id="9810206at2"/>
<dbReference type="RefSeq" id="WP_101752564.1">
    <property type="nucleotide sequence ID" value="NZ_CP025430.1"/>
</dbReference>
<gene>
    <name evidence="8" type="ORF">CX676_10480</name>
</gene>
<evidence type="ECO:0000256" key="2">
    <source>
        <dbReference type="ARBA" id="ARBA00006679"/>
    </source>
</evidence>
<evidence type="ECO:0000256" key="5">
    <source>
        <dbReference type="ARBA" id="ARBA00022989"/>
    </source>
</evidence>
<evidence type="ECO:0000256" key="6">
    <source>
        <dbReference type="ARBA" id="ARBA00023136"/>
    </source>
</evidence>
<sequence>MHDFGLLIARLLLGVPFVIWGFLKLRGGEAKLVPVLAGLGLPDATALAYLVGLCELVGGIGVVLGYPVRTFGVLLGLWCLVTGYAAHRKDLNAMLSHIAMAGGFFALAAAGAGALALFGGDPTGVLADVQ</sequence>
<dbReference type="Proteomes" id="UP000234530">
    <property type="component" value="Chromosome"/>
</dbReference>
<keyword evidence="4 7" id="KW-0812">Transmembrane</keyword>
<dbReference type="KEGG" id="pzh:CX676_10480"/>
<organism evidence="8 9">
    <name type="scientific">Paracoccus zhejiangensis</name>
    <dbReference type="NCBI Taxonomy" id="1077935"/>
    <lineage>
        <taxon>Bacteria</taxon>
        <taxon>Pseudomonadati</taxon>
        <taxon>Pseudomonadota</taxon>
        <taxon>Alphaproteobacteria</taxon>
        <taxon>Rhodobacterales</taxon>
        <taxon>Paracoccaceae</taxon>
        <taxon>Paracoccus</taxon>
    </lineage>
</organism>
<keyword evidence="3" id="KW-1003">Cell membrane</keyword>
<dbReference type="InterPro" id="IPR032808">
    <property type="entry name" value="DoxX"/>
</dbReference>
<keyword evidence="9" id="KW-1185">Reference proteome</keyword>
<evidence type="ECO:0000256" key="1">
    <source>
        <dbReference type="ARBA" id="ARBA00004651"/>
    </source>
</evidence>
<evidence type="ECO:0000256" key="7">
    <source>
        <dbReference type="SAM" id="Phobius"/>
    </source>
</evidence>
<evidence type="ECO:0000313" key="8">
    <source>
        <dbReference type="EMBL" id="AUH64535.1"/>
    </source>
</evidence>
<protein>
    <submittedName>
        <fullName evidence="8">DoxX family protein</fullName>
    </submittedName>
</protein>
<comment type="similarity">
    <text evidence="2">Belongs to the DoxX family.</text>
</comment>
<dbReference type="GO" id="GO:0005886">
    <property type="term" value="C:plasma membrane"/>
    <property type="evidence" value="ECO:0007669"/>
    <property type="project" value="UniProtKB-SubCell"/>
</dbReference>
<dbReference type="PANTHER" id="PTHR33452">
    <property type="entry name" value="OXIDOREDUCTASE CATD-RELATED"/>
    <property type="match status" value="1"/>
</dbReference>
<proteinExistence type="inferred from homology"/>
<feature type="transmembrane region" description="Helical" evidence="7">
    <location>
        <begin position="6"/>
        <end position="23"/>
    </location>
</feature>
<evidence type="ECO:0000313" key="9">
    <source>
        <dbReference type="Proteomes" id="UP000234530"/>
    </source>
</evidence>
<name>A0A2H5EZ09_9RHOB</name>
<feature type="transmembrane region" description="Helical" evidence="7">
    <location>
        <begin position="66"/>
        <end position="86"/>
    </location>
</feature>
<dbReference type="InterPro" id="IPR051907">
    <property type="entry name" value="DoxX-like_oxidoreductase"/>
</dbReference>
<keyword evidence="6 7" id="KW-0472">Membrane</keyword>
<comment type="subcellular location">
    <subcellularLocation>
        <location evidence="1">Cell membrane</location>
        <topology evidence="1">Multi-pass membrane protein</topology>
    </subcellularLocation>
</comment>
<dbReference type="Pfam" id="PF07681">
    <property type="entry name" value="DoxX"/>
    <property type="match status" value="1"/>
</dbReference>
<dbReference type="PANTHER" id="PTHR33452:SF1">
    <property type="entry name" value="INNER MEMBRANE PROTEIN YPHA-RELATED"/>
    <property type="match status" value="1"/>
</dbReference>
<accession>A0A2H5EZ09</accession>
<evidence type="ECO:0000256" key="3">
    <source>
        <dbReference type="ARBA" id="ARBA00022475"/>
    </source>
</evidence>
<feature type="transmembrane region" description="Helical" evidence="7">
    <location>
        <begin position="98"/>
        <end position="118"/>
    </location>
</feature>
<reference evidence="8 9" key="1">
    <citation type="journal article" date="2013" name="Antonie Van Leeuwenhoek">
        <title>Paracoccus zhejiangensis sp. nov., isolated from activated sludge in wastewater-treatment system.</title>
        <authorList>
            <person name="Wu Z.G."/>
            <person name="Zhang D.F."/>
            <person name="Liu Y.L."/>
            <person name="Wang F."/>
            <person name="Jiang X."/>
            <person name="Li C."/>
            <person name="Li S.P."/>
            <person name="Hong Q."/>
            <person name="Li W.J."/>
        </authorList>
    </citation>
    <scope>NUCLEOTIDE SEQUENCE [LARGE SCALE GENOMIC DNA]</scope>
    <source>
        <strain evidence="8 9">J6</strain>
    </source>
</reference>
<feature type="transmembrane region" description="Helical" evidence="7">
    <location>
        <begin position="35"/>
        <end position="60"/>
    </location>
</feature>